<dbReference type="InterPro" id="IPR010730">
    <property type="entry name" value="HET"/>
</dbReference>
<dbReference type="EMBL" id="MU155629">
    <property type="protein sequence ID" value="KAF9471746.1"/>
    <property type="molecule type" value="Genomic_DNA"/>
</dbReference>
<proteinExistence type="predicted"/>
<dbReference type="Proteomes" id="UP000807469">
    <property type="component" value="Unassembled WGS sequence"/>
</dbReference>
<evidence type="ECO:0000313" key="2">
    <source>
        <dbReference type="EMBL" id="KAF9471746.1"/>
    </source>
</evidence>
<sequence>DSTHLDQLIKLTHYAILSHTWLRSSPGELSYDAWNKGTFDLTHPGYEKLVHFCRASLVNHGISLGWMDTVCIDKSSSSELDESIRLMYKWYQNSAVCITYLSNTDTVSQLAKDPWFTRGWTLQELLAPEMIKFYKRTWRQLTAEPNDRYDEIIQKQITMATTITPQELILKDSMWHVPLSRKMQWAAKRQVTRAEDMAYSLMGIFNVSISVAYGEGDDLAFSRLIKEIL</sequence>
<name>A0A9P5YMV4_9AGAR</name>
<keyword evidence="3" id="KW-1185">Reference proteome</keyword>
<evidence type="ECO:0000259" key="1">
    <source>
        <dbReference type="Pfam" id="PF06985"/>
    </source>
</evidence>
<evidence type="ECO:0000313" key="3">
    <source>
        <dbReference type="Proteomes" id="UP000807469"/>
    </source>
</evidence>
<dbReference type="PANTHER" id="PTHR10622">
    <property type="entry name" value="HET DOMAIN-CONTAINING PROTEIN"/>
    <property type="match status" value="1"/>
</dbReference>
<feature type="non-terminal residue" evidence="2">
    <location>
        <position position="1"/>
    </location>
</feature>
<feature type="domain" description="Heterokaryon incompatibility" evidence="1">
    <location>
        <begin position="14"/>
        <end position="107"/>
    </location>
</feature>
<gene>
    <name evidence="2" type="ORF">BDN70DRAFT_768075</name>
</gene>
<feature type="non-terminal residue" evidence="2">
    <location>
        <position position="229"/>
    </location>
</feature>
<accession>A0A9P5YMV4</accession>
<reference evidence="2" key="1">
    <citation type="submission" date="2020-11" db="EMBL/GenBank/DDBJ databases">
        <authorList>
            <consortium name="DOE Joint Genome Institute"/>
            <person name="Ahrendt S."/>
            <person name="Riley R."/>
            <person name="Andreopoulos W."/>
            <person name="Labutti K."/>
            <person name="Pangilinan J."/>
            <person name="Ruiz-Duenas F.J."/>
            <person name="Barrasa J.M."/>
            <person name="Sanchez-Garcia M."/>
            <person name="Camarero S."/>
            <person name="Miyauchi S."/>
            <person name="Serrano A."/>
            <person name="Linde D."/>
            <person name="Babiker R."/>
            <person name="Drula E."/>
            <person name="Ayuso-Fernandez I."/>
            <person name="Pacheco R."/>
            <person name="Padilla G."/>
            <person name="Ferreira P."/>
            <person name="Barriuso J."/>
            <person name="Kellner H."/>
            <person name="Castanera R."/>
            <person name="Alfaro M."/>
            <person name="Ramirez L."/>
            <person name="Pisabarro A.G."/>
            <person name="Kuo A."/>
            <person name="Tritt A."/>
            <person name="Lipzen A."/>
            <person name="He G."/>
            <person name="Yan M."/>
            <person name="Ng V."/>
            <person name="Cullen D."/>
            <person name="Martin F."/>
            <person name="Rosso M.-N."/>
            <person name="Henrissat B."/>
            <person name="Hibbett D."/>
            <person name="Martinez A.T."/>
            <person name="Grigoriev I.V."/>
        </authorList>
    </citation>
    <scope>NUCLEOTIDE SEQUENCE</scope>
    <source>
        <strain evidence="2">CIRM-BRFM 674</strain>
    </source>
</reference>
<dbReference type="PANTHER" id="PTHR10622:SF10">
    <property type="entry name" value="HET DOMAIN-CONTAINING PROTEIN"/>
    <property type="match status" value="1"/>
</dbReference>
<dbReference type="Pfam" id="PF06985">
    <property type="entry name" value="HET"/>
    <property type="match status" value="1"/>
</dbReference>
<comment type="caution">
    <text evidence="2">The sequence shown here is derived from an EMBL/GenBank/DDBJ whole genome shotgun (WGS) entry which is preliminary data.</text>
</comment>
<dbReference type="OrthoDB" id="5122891at2759"/>
<organism evidence="2 3">
    <name type="scientific">Pholiota conissans</name>
    <dbReference type="NCBI Taxonomy" id="109636"/>
    <lineage>
        <taxon>Eukaryota</taxon>
        <taxon>Fungi</taxon>
        <taxon>Dikarya</taxon>
        <taxon>Basidiomycota</taxon>
        <taxon>Agaricomycotina</taxon>
        <taxon>Agaricomycetes</taxon>
        <taxon>Agaricomycetidae</taxon>
        <taxon>Agaricales</taxon>
        <taxon>Agaricineae</taxon>
        <taxon>Strophariaceae</taxon>
        <taxon>Pholiota</taxon>
    </lineage>
</organism>
<protein>
    <recommendedName>
        <fullName evidence="1">Heterokaryon incompatibility domain-containing protein</fullName>
    </recommendedName>
</protein>
<dbReference type="AlphaFoldDB" id="A0A9P5YMV4"/>